<evidence type="ECO:0000313" key="3">
    <source>
        <dbReference type="EMBL" id="GAA4315696.1"/>
    </source>
</evidence>
<name>A0ABP8G233_9BACT</name>
<dbReference type="Gene3D" id="3.10.129.10">
    <property type="entry name" value="Hotdog Thioesterase"/>
    <property type="match status" value="1"/>
</dbReference>
<evidence type="ECO:0000256" key="2">
    <source>
        <dbReference type="ARBA" id="ARBA00022801"/>
    </source>
</evidence>
<dbReference type="SUPFAM" id="SSF54637">
    <property type="entry name" value="Thioesterase/thiol ester dehydrase-isomerase"/>
    <property type="match status" value="1"/>
</dbReference>
<dbReference type="InterPro" id="IPR029069">
    <property type="entry name" value="HotDog_dom_sf"/>
</dbReference>
<sequence length="179" mass="20933">MNRNTDTSMIKEATSPRPVILESQTRIRFDHCDPFGHLNNSAFLNYFQNAREDQVEEAYGLDIHAFFRKTGRAWVVGQNQIVYLHPAVVRELVTIQTSIIRVSDTSMLVEHLMLDEKKEVLKSVLWTKFVYIDVRKTARATHEPELMQLFEEVVCKEETSEVFEERVKQLRSQHQPIAK</sequence>
<evidence type="ECO:0000256" key="1">
    <source>
        <dbReference type="ARBA" id="ARBA00005953"/>
    </source>
</evidence>
<keyword evidence="2" id="KW-0378">Hydrolase</keyword>
<dbReference type="PANTHER" id="PTHR31793">
    <property type="entry name" value="4-HYDROXYBENZOYL-COA THIOESTERASE FAMILY MEMBER"/>
    <property type="match status" value="1"/>
</dbReference>
<organism evidence="3 4">
    <name type="scientific">Nibribacter koreensis</name>
    <dbReference type="NCBI Taxonomy" id="1084519"/>
    <lineage>
        <taxon>Bacteria</taxon>
        <taxon>Pseudomonadati</taxon>
        <taxon>Bacteroidota</taxon>
        <taxon>Cytophagia</taxon>
        <taxon>Cytophagales</taxon>
        <taxon>Hymenobacteraceae</taxon>
        <taxon>Nibribacter</taxon>
    </lineage>
</organism>
<keyword evidence="4" id="KW-1185">Reference proteome</keyword>
<reference evidence="4" key="1">
    <citation type="journal article" date="2019" name="Int. J. Syst. Evol. Microbiol.">
        <title>The Global Catalogue of Microorganisms (GCM) 10K type strain sequencing project: providing services to taxonomists for standard genome sequencing and annotation.</title>
        <authorList>
            <consortium name="The Broad Institute Genomics Platform"/>
            <consortium name="The Broad Institute Genome Sequencing Center for Infectious Disease"/>
            <person name="Wu L."/>
            <person name="Ma J."/>
        </authorList>
    </citation>
    <scope>NUCLEOTIDE SEQUENCE [LARGE SCALE GENOMIC DNA]</scope>
    <source>
        <strain evidence="4">JCM 17917</strain>
    </source>
</reference>
<dbReference type="Proteomes" id="UP001501844">
    <property type="component" value="Unassembled WGS sequence"/>
</dbReference>
<evidence type="ECO:0000313" key="4">
    <source>
        <dbReference type="Proteomes" id="UP001501844"/>
    </source>
</evidence>
<accession>A0ABP8G233</accession>
<dbReference type="Pfam" id="PF13279">
    <property type="entry name" value="4HBT_2"/>
    <property type="match status" value="1"/>
</dbReference>
<dbReference type="CDD" id="cd00586">
    <property type="entry name" value="4HBT"/>
    <property type="match status" value="1"/>
</dbReference>
<proteinExistence type="inferred from homology"/>
<comment type="caution">
    <text evidence="3">The sequence shown here is derived from an EMBL/GenBank/DDBJ whole genome shotgun (WGS) entry which is preliminary data.</text>
</comment>
<dbReference type="PANTHER" id="PTHR31793:SF27">
    <property type="entry name" value="NOVEL THIOESTERASE SUPERFAMILY DOMAIN AND SAPOSIN A-TYPE DOMAIN CONTAINING PROTEIN (0610012H03RIK)"/>
    <property type="match status" value="1"/>
</dbReference>
<dbReference type="InterPro" id="IPR050563">
    <property type="entry name" value="4-hydroxybenzoyl-CoA_TE"/>
</dbReference>
<comment type="similarity">
    <text evidence="1">Belongs to the 4-hydroxybenzoyl-CoA thioesterase family.</text>
</comment>
<gene>
    <name evidence="3" type="ORF">GCM10023183_36540</name>
</gene>
<dbReference type="EMBL" id="BAABGX010000003">
    <property type="protein sequence ID" value="GAA4315696.1"/>
    <property type="molecule type" value="Genomic_DNA"/>
</dbReference>
<protein>
    <submittedName>
        <fullName evidence="3">Acyl-CoA thioesterase</fullName>
    </submittedName>
</protein>